<feature type="transmembrane region" description="Helical" evidence="7">
    <location>
        <begin position="301"/>
        <end position="326"/>
    </location>
</feature>
<keyword evidence="4 7" id="KW-1133">Transmembrane helix</keyword>
<dbReference type="PANTHER" id="PTHR30287:SF1">
    <property type="entry name" value="INNER MEMBRANE PROTEIN"/>
    <property type="match status" value="1"/>
</dbReference>
<keyword evidence="3 7" id="KW-0812">Transmembrane</keyword>
<evidence type="ECO:0000256" key="6">
    <source>
        <dbReference type="SAM" id="MobiDB-lite"/>
    </source>
</evidence>
<dbReference type="Proteomes" id="UP001432209">
    <property type="component" value="Chromosome"/>
</dbReference>
<evidence type="ECO:0000313" key="10">
    <source>
        <dbReference type="Proteomes" id="UP001432209"/>
    </source>
</evidence>
<comment type="subcellular location">
    <subcellularLocation>
        <location evidence="1">Cell membrane</location>
        <topology evidence="1">Multi-pass membrane protein</topology>
    </subcellularLocation>
</comment>
<dbReference type="Pfam" id="PF02687">
    <property type="entry name" value="FtsX"/>
    <property type="match status" value="1"/>
</dbReference>
<feature type="transmembrane region" description="Helical" evidence="7">
    <location>
        <begin position="844"/>
        <end position="866"/>
    </location>
</feature>
<sequence length="988" mass="102453">MKNWYHSWRAAIRIARRDAWRFKGRSFLVLAMLALPIVGVSAADLTQRSSELSPAQQLDRDLGKADAVINDPGLGGVALMQNPKGDNYQPVKEYGDSEPWPEGKTDITAALPAGAKSLVDTVGMAKLKTAHGLRNTSVRELKAADPMAEGIMVLDRGRFPEKPGEVAATNAFLESSGLYVGSKLTARGLDTTYRIVGAYELPDDLKEAQVNALPGALLAPLDKVLAAAELPGTDASDSYLATVPGGAGFTWNMVKETNTKGVTVTSRAVTLNPPPDSDVALYQKDGWSSHGDNSSGNATELAILSTVVGLVMLEICLLAGPAFAVGARRSRRQLGLVGANGGDRHHIRAIVLSGGLVIGVVAAVVGTALGIGLTFALRPVLEGVLGQRFGSFDVRPLELLGIALLAVVTGLLAAIVPAVTASRQTVVASLTGRRGIRKANRVLPIVGLTAVVLGAGIALYGSAVSDKPIIVGGGSALAELGVVALTPTLVGLFGRIGRWLPLSPRLALRDAVRNRGRTAPAVAAVLAAVAGTVAVATYSASSDAQSEARYEPRLPHGAVAILSPESAVDVPSMRDDTQKLLPTDVRADVDRVVVGKKSCSAYGGGDDCGRYEIVRPKAYECPLWLYDASGEDPAEKYSKAERRELAKDWRCLQNDYGIGSEGGEILIGDDRLLKVLKIDDPGASEALANGRAVSFVKQNIVPDGADKGTGKGGATTVATTAANSVAAPEDGANGTIGVRLISAEDVDEADAAGMKGEEPPGTVKSIPAHQVADGQNAYGVTMIVPPKAAEKAGFTTVPLGSFFSTERQPSDAQEQRLNGELAKTGSDSTLTIEKGFTPENSGTLLALAVFAGLVTIGAAGIATGLAQADAEPDLKTLAAVGAPTRVRKALSGFQCGVVAAMGVVLGSASGILPAIGLRFTERRAEEQMYAQALDEGWGAWQDVTAPFVPVVIPWATLGMLLVVVPLGAALLAALVTRSRGALARRAVI</sequence>
<dbReference type="EMBL" id="CP109495">
    <property type="protein sequence ID" value="WUX53782.1"/>
    <property type="molecule type" value="Genomic_DNA"/>
</dbReference>
<gene>
    <name evidence="9" type="ORF">OG442_20675</name>
</gene>
<evidence type="ECO:0000256" key="7">
    <source>
        <dbReference type="SAM" id="Phobius"/>
    </source>
</evidence>
<feature type="transmembrane region" description="Helical" evidence="7">
    <location>
        <begin position="347"/>
        <end position="377"/>
    </location>
</feature>
<protein>
    <submittedName>
        <fullName evidence="9">ABC transporter permease</fullName>
    </submittedName>
</protein>
<feature type="region of interest" description="Disordered" evidence="6">
    <location>
        <begin position="81"/>
        <end position="100"/>
    </location>
</feature>
<dbReference type="PANTHER" id="PTHR30287">
    <property type="entry name" value="MEMBRANE COMPONENT OF PREDICTED ABC SUPERFAMILY METABOLITE UPTAKE TRANSPORTER"/>
    <property type="match status" value="1"/>
</dbReference>
<evidence type="ECO:0000256" key="4">
    <source>
        <dbReference type="ARBA" id="ARBA00022989"/>
    </source>
</evidence>
<keyword evidence="5 7" id="KW-0472">Membrane</keyword>
<evidence type="ECO:0000256" key="3">
    <source>
        <dbReference type="ARBA" id="ARBA00022692"/>
    </source>
</evidence>
<accession>A0ABZ2A526</accession>
<evidence type="ECO:0000256" key="1">
    <source>
        <dbReference type="ARBA" id="ARBA00004651"/>
    </source>
</evidence>
<feature type="transmembrane region" description="Helical" evidence="7">
    <location>
        <begin position="397"/>
        <end position="421"/>
    </location>
</feature>
<feature type="transmembrane region" description="Helical" evidence="7">
    <location>
        <begin position="442"/>
        <end position="463"/>
    </location>
</feature>
<name>A0ABZ2A526_STRNV</name>
<feature type="transmembrane region" description="Helical" evidence="7">
    <location>
        <begin position="895"/>
        <end position="915"/>
    </location>
</feature>
<dbReference type="RefSeq" id="WP_329077414.1">
    <property type="nucleotide sequence ID" value="NZ_CP109495.1"/>
</dbReference>
<keyword evidence="10" id="KW-1185">Reference proteome</keyword>
<dbReference type="InterPro" id="IPR038766">
    <property type="entry name" value="Membrane_comp_ABC_pdt"/>
</dbReference>
<reference evidence="9" key="1">
    <citation type="submission" date="2022-10" db="EMBL/GenBank/DDBJ databases">
        <title>The complete genomes of actinobacterial strains from the NBC collection.</title>
        <authorList>
            <person name="Joergensen T.S."/>
            <person name="Alvarez Arevalo M."/>
            <person name="Sterndorff E.B."/>
            <person name="Faurdal D."/>
            <person name="Vuksanovic O."/>
            <person name="Mourched A.-S."/>
            <person name="Charusanti P."/>
            <person name="Shaw S."/>
            <person name="Blin K."/>
            <person name="Weber T."/>
        </authorList>
    </citation>
    <scope>NUCLEOTIDE SEQUENCE</scope>
    <source>
        <strain evidence="9">NBC_01432</strain>
    </source>
</reference>
<evidence type="ECO:0000259" key="8">
    <source>
        <dbReference type="Pfam" id="PF02687"/>
    </source>
</evidence>
<feature type="transmembrane region" description="Helical" evidence="7">
    <location>
        <begin position="469"/>
        <end position="497"/>
    </location>
</feature>
<organism evidence="9 10">
    <name type="scientific">Streptomyces niveus</name>
    <name type="common">Streptomyces spheroides</name>
    <dbReference type="NCBI Taxonomy" id="193462"/>
    <lineage>
        <taxon>Bacteria</taxon>
        <taxon>Bacillati</taxon>
        <taxon>Actinomycetota</taxon>
        <taxon>Actinomycetes</taxon>
        <taxon>Kitasatosporales</taxon>
        <taxon>Streptomycetaceae</taxon>
        <taxon>Streptomyces</taxon>
    </lineage>
</organism>
<feature type="transmembrane region" description="Helical" evidence="7">
    <location>
        <begin position="951"/>
        <end position="975"/>
    </location>
</feature>
<keyword evidence="2" id="KW-1003">Cell membrane</keyword>
<evidence type="ECO:0000256" key="2">
    <source>
        <dbReference type="ARBA" id="ARBA00022475"/>
    </source>
</evidence>
<proteinExistence type="predicted"/>
<feature type="transmembrane region" description="Helical" evidence="7">
    <location>
        <begin position="518"/>
        <end position="540"/>
    </location>
</feature>
<evidence type="ECO:0000256" key="5">
    <source>
        <dbReference type="ARBA" id="ARBA00023136"/>
    </source>
</evidence>
<dbReference type="InterPro" id="IPR003838">
    <property type="entry name" value="ABC3_permease_C"/>
</dbReference>
<evidence type="ECO:0000313" key="9">
    <source>
        <dbReference type="EMBL" id="WUX53782.1"/>
    </source>
</evidence>
<feature type="domain" description="ABC3 transporter permease C-terminal" evidence="8">
    <location>
        <begin position="322"/>
        <end position="424"/>
    </location>
</feature>